<gene>
    <name evidence="8" type="ORF">MRATA1EN1_LOCUS27374</name>
</gene>
<feature type="transmembrane region" description="Helical" evidence="6">
    <location>
        <begin position="127"/>
        <end position="148"/>
    </location>
</feature>
<keyword evidence="9" id="KW-1185">Reference proteome</keyword>
<name>A0ABN8ZWR2_RANTA</name>
<dbReference type="PROSITE" id="PS00237">
    <property type="entry name" value="G_PROTEIN_RECEP_F1_1"/>
    <property type="match status" value="1"/>
</dbReference>
<dbReference type="Pfam" id="PF00001">
    <property type="entry name" value="7tm_1"/>
    <property type="match status" value="1"/>
</dbReference>
<dbReference type="Proteomes" id="UP001176941">
    <property type="component" value="Chromosome 7"/>
</dbReference>
<dbReference type="EMBL" id="OX459943">
    <property type="protein sequence ID" value="CAI9178412.1"/>
    <property type="molecule type" value="Genomic_DNA"/>
</dbReference>
<dbReference type="PANTHER" id="PTHR26453">
    <property type="entry name" value="OLFACTORY RECEPTOR"/>
    <property type="match status" value="1"/>
</dbReference>
<evidence type="ECO:0000256" key="3">
    <source>
        <dbReference type="ARBA" id="ARBA00022989"/>
    </source>
</evidence>
<protein>
    <recommendedName>
        <fullName evidence="7">G-protein coupled receptors family 1 profile domain-containing protein</fullName>
    </recommendedName>
</protein>
<evidence type="ECO:0000313" key="8">
    <source>
        <dbReference type="EMBL" id="CAI9178412.1"/>
    </source>
</evidence>
<evidence type="ECO:0000256" key="6">
    <source>
        <dbReference type="SAM" id="Phobius"/>
    </source>
</evidence>
<evidence type="ECO:0000313" key="9">
    <source>
        <dbReference type="Proteomes" id="UP001176941"/>
    </source>
</evidence>
<accession>A0ABN8ZWR2</accession>
<evidence type="ECO:0000256" key="5">
    <source>
        <dbReference type="ARBA" id="ARBA00023136"/>
    </source>
</evidence>
<feature type="domain" description="G-protein coupled receptors family 1 profile" evidence="7">
    <location>
        <begin position="36"/>
        <end position="145"/>
    </location>
</feature>
<feature type="transmembrane region" description="Helical" evidence="6">
    <location>
        <begin position="57"/>
        <end position="82"/>
    </location>
</feature>
<keyword evidence="2 6" id="KW-0812">Transmembrane</keyword>
<dbReference type="InterPro" id="IPR017452">
    <property type="entry name" value="GPCR_Rhodpsn_7TM"/>
</dbReference>
<dbReference type="PROSITE" id="PS50262">
    <property type="entry name" value="G_PROTEIN_RECEP_F1_2"/>
    <property type="match status" value="1"/>
</dbReference>
<dbReference type="SUPFAM" id="SSF81321">
    <property type="entry name" value="Family A G protein-coupled receptor-like"/>
    <property type="match status" value="1"/>
</dbReference>
<keyword evidence="3 6" id="KW-1133">Transmembrane helix</keyword>
<evidence type="ECO:0000256" key="4">
    <source>
        <dbReference type="ARBA" id="ARBA00023040"/>
    </source>
</evidence>
<evidence type="ECO:0000259" key="7">
    <source>
        <dbReference type="PROSITE" id="PS50262"/>
    </source>
</evidence>
<dbReference type="Gene3D" id="1.20.1070.10">
    <property type="entry name" value="Rhodopsin 7-helix transmembrane proteins"/>
    <property type="match status" value="1"/>
</dbReference>
<evidence type="ECO:0000256" key="2">
    <source>
        <dbReference type="ARBA" id="ARBA00022692"/>
    </source>
</evidence>
<comment type="subcellular location">
    <subcellularLocation>
        <location evidence="1">Membrane</location>
    </subcellularLocation>
</comment>
<keyword evidence="4" id="KW-0297">G-protein coupled receptor</keyword>
<keyword evidence="4" id="KW-0807">Transducer</keyword>
<feature type="transmembrane region" description="Helical" evidence="6">
    <location>
        <begin position="94"/>
        <end position="115"/>
    </location>
</feature>
<organism evidence="8 9">
    <name type="scientific">Rangifer tarandus platyrhynchus</name>
    <name type="common">Svalbard reindeer</name>
    <dbReference type="NCBI Taxonomy" id="3082113"/>
    <lineage>
        <taxon>Eukaryota</taxon>
        <taxon>Metazoa</taxon>
        <taxon>Chordata</taxon>
        <taxon>Craniata</taxon>
        <taxon>Vertebrata</taxon>
        <taxon>Euteleostomi</taxon>
        <taxon>Mammalia</taxon>
        <taxon>Eutheria</taxon>
        <taxon>Laurasiatheria</taxon>
        <taxon>Artiodactyla</taxon>
        <taxon>Ruminantia</taxon>
        <taxon>Pecora</taxon>
        <taxon>Cervidae</taxon>
        <taxon>Odocoileinae</taxon>
        <taxon>Rangifer</taxon>
    </lineage>
</organism>
<sequence length="163" mass="18009">MCDVQGAGGGRGQGWWAPPREPPCSAVHHLHVHGGGNLAIFLLVGAHRRLQTPMYFFLYNLSFLEICFTTACVPKILAVFALRSGAISFSGCAVQMHFVFSLGCIEYFLLVAMAYDRYLAICLLRRYGSIMMPGLSGHLALGSWLRLLGHRRARGPHRPPLLL</sequence>
<keyword evidence="4" id="KW-0675">Receptor</keyword>
<evidence type="ECO:0000256" key="1">
    <source>
        <dbReference type="ARBA" id="ARBA00004370"/>
    </source>
</evidence>
<keyword evidence="5 6" id="KW-0472">Membrane</keyword>
<reference evidence="8" key="1">
    <citation type="submission" date="2023-04" db="EMBL/GenBank/DDBJ databases">
        <authorList>
            <consortium name="ELIXIR-Norway"/>
        </authorList>
    </citation>
    <scope>NUCLEOTIDE SEQUENCE [LARGE SCALE GENOMIC DNA]</scope>
</reference>
<dbReference type="InterPro" id="IPR000276">
    <property type="entry name" value="GPCR_Rhodpsn"/>
</dbReference>
<proteinExistence type="predicted"/>